<keyword evidence="2" id="KW-0808">Transferase</keyword>
<dbReference type="RefSeq" id="WP_095618870.1">
    <property type="nucleotide sequence ID" value="NZ_NSKB01000001.1"/>
</dbReference>
<sequence>MKIRKFKQGEEKELYEIFYNTIRTVNIQDYSEDQVAAWAPSYIDMEFVMQKIRDIDPFVAVEDGRIIGYADIQPDGYIDHFYCHHQFQGQGVGRRLFVALEEEAVEKGIPSMYSNVSITAKPFFKAMGFSVEREQLVKVGDQQLKNYRMVRRL</sequence>
<dbReference type="InterPro" id="IPR052564">
    <property type="entry name" value="N-acetyltrans/Recomb-assoc"/>
</dbReference>
<name>A0A2A2F2B8_9GAMM</name>
<dbReference type="InterPro" id="IPR016181">
    <property type="entry name" value="Acyl_CoA_acyltransferase"/>
</dbReference>
<reference evidence="2 3" key="1">
    <citation type="submission" date="2017-08" db="EMBL/GenBank/DDBJ databases">
        <title>Halomonas alkalisoli sp. nov., isolated from saline alkaline soil.</title>
        <authorList>
            <person name="Wang D."/>
            <person name="Zhang G."/>
        </authorList>
    </citation>
    <scope>NUCLEOTIDE SEQUENCE [LARGE SCALE GENOMIC DNA]</scope>
    <source>
        <strain evidence="2 3">WRN001</strain>
    </source>
</reference>
<dbReference type="PROSITE" id="PS51186">
    <property type="entry name" value="GNAT"/>
    <property type="match status" value="1"/>
</dbReference>
<protein>
    <submittedName>
        <fullName evidence="2">GNAT family N-acetyltransferase</fullName>
    </submittedName>
</protein>
<keyword evidence="3" id="KW-1185">Reference proteome</keyword>
<comment type="caution">
    <text evidence="2">The sequence shown here is derived from an EMBL/GenBank/DDBJ whole genome shotgun (WGS) entry which is preliminary data.</text>
</comment>
<organism evidence="2 3">
    <name type="scientific">Halomonas salipaludis</name>
    <dbReference type="NCBI Taxonomy" id="2032625"/>
    <lineage>
        <taxon>Bacteria</taxon>
        <taxon>Pseudomonadati</taxon>
        <taxon>Pseudomonadota</taxon>
        <taxon>Gammaproteobacteria</taxon>
        <taxon>Oceanospirillales</taxon>
        <taxon>Halomonadaceae</taxon>
        <taxon>Halomonas</taxon>
    </lineage>
</organism>
<dbReference type="CDD" id="cd04301">
    <property type="entry name" value="NAT_SF"/>
    <property type="match status" value="1"/>
</dbReference>
<dbReference type="InterPro" id="IPR000182">
    <property type="entry name" value="GNAT_dom"/>
</dbReference>
<dbReference type="AlphaFoldDB" id="A0A2A2F2B8"/>
<dbReference type="EMBL" id="NSKB01000001">
    <property type="protein sequence ID" value="PAU78854.1"/>
    <property type="molecule type" value="Genomic_DNA"/>
</dbReference>
<dbReference type="Gene3D" id="3.40.630.30">
    <property type="match status" value="1"/>
</dbReference>
<evidence type="ECO:0000259" key="1">
    <source>
        <dbReference type="PROSITE" id="PS51186"/>
    </source>
</evidence>
<evidence type="ECO:0000313" key="2">
    <source>
        <dbReference type="EMBL" id="PAU78854.1"/>
    </source>
</evidence>
<dbReference type="PANTHER" id="PTHR43451:SF1">
    <property type="entry name" value="ACETYLTRANSFERASE"/>
    <property type="match status" value="1"/>
</dbReference>
<dbReference type="Pfam" id="PF13673">
    <property type="entry name" value="Acetyltransf_10"/>
    <property type="match status" value="1"/>
</dbReference>
<evidence type="ECO:0000313" key="3">
    <source>
        <dbReference type="Proteomes" id="UP000217771"/>
    </source>
</evidence>
<dbReference type="Proteomes" id="UP000217771">
    <property type="component" value="Unassembled WGS sequence"/>
</dbReference>
<dbReference type="GO" id="GO:0016747">
    <property type="term" value="F:acyltransferase activity, transferring groups other than amino-acyl groups"/>
    <property type="evidence" value="ECO:0007669"/>
    <property type="project" value="InterPro"/>
</dbReference>
<proteinExistence type="predicted"/>
<accession>A0A2A2F2B8</accession>
<feature type="domain" description="N-acetyltransferase" evidence="1">
    <location>
        <begin position="1"/>
        <end position="153"/>
    </location>
</feature>
<dbReference type="OrthoDB" id="5355033at2"/>
<dbReference type="SUPFAM" id="SSF55729">
    <property type="entry name" value="Acyl-CoA N-acyltransferases (Nat)"/>
    <property type="match status" value="1"/>
</dbReference>
<dbReference type="PANTHER" id="PTHR43451">
    <property type="entry name" value="ACETYLTRANSFERASE (GNAT) FAMILY PROTEIN"/>
    <property type="match status" value="1"/>
</dbReference>
<gene>
    <name evidence="2" type="ORF">CK498_00275</name>
</gene>